<name>A0A9W7HPQ9_HIBTR</name>
<dbReference type="AlphaFoldDB" id="A0A9W7HPQ9"/>
<reference evidence="2" key="1">
    <citation type="submission" date="2023-05" db="EMBL/GenBank/DDBJ databases">
        <title>Genome and transcriptome analyses reveal genes involved in the formation of fine ridges on petal epidermal cells in Hibiscus trionum.</title>
        <authorList>
            <person name="Koshimizu S."/>
            <person name="Masuda S."/>
            <person name="Ishii T."/>
            <person name="Shirasu K."/>
            <person name="Hoshino A."/>
            <person name="Arita M."/>
        </authorList>
    </citation>
    <scope>NUCLEOTIDE SEQUENCE</scope>
    <source>
        <strain evidence="2">Hamamatsu line</strain>
    </source>
</reference>
<dbReference type="Proteomes" id="UP001165190">
    <property type="component" value="Unassembled WGS sequence"/>
</dbReference>
<gene>
    <name evidence="2" type="ORF">HRI_001739000</name>
</gene>
<feature type="region of interest" description="Disordered" evidence="1">
    <location>
        <begin position="1"/>
        <end position="38"/>
    </location>
</feature>
<sequence>MVERMVNRQNLAPPKQDDNHSPHGNLFGKSSSPNNSVFKRTLPKRLLGMAVRIIVNASSELRVNNSGMCLDGGGVDDYIAGMESPVDMQAR</sequence>
<keyword evidence="3" id="KW-1185">Reference proteome</keyword>
<organism evidence="2 3">
    <name type="scientific">Hibiscus trionum</name>
    <name type="common">Flower of an hour</name>
    <dbReference type="NCBI Taxonomy" id="183268"/>
    <lineage>
        <taxon>Eukaryota</taxon>
        <taxon>Viridiplantae</taxon>
        <taxon>Streptophyta</taxon>
        <taxon>Embryophyta</taxon>
        <taxon>Tracheophyta</taxon>
        <taxon>Spermatophyta</taxon>
        <taxon>Magnoliopsida</taxon>
        <taxon>eudicotyledons</taxon>
        <taxon>Gunneridae</taxon>
        <taxon>Pentapetalae</taxon>
        <taxon>rosids</taxon>
        <taxon>malvids</taxon>
        <taxon>Malvales</taxon>
        <taxon>Malvaceae</taxon>
        <taxon>Malvoideae</taxon>
        <taxon>Hibiscus</taxon>
    </lineage>
</organism>
<dbReference type="OrthoDB" id="1929779at2759"/>
<evidence type="ECO:0000313" key="2">
    <source>
        <dbReference type="EMBL" id="GMI80697.1"/>
    </source>
</evidence>
<feature type="compositionally biased region" description="Polar residues" evidence="1">
    <location>
        <begin position="28"/>
        <end position="38"/>
    </location>
</feature>
<protein>
    <submittedName>
        <fullName evidence="2">Basic Proline-rich Protein 1</fullName>
    </submittedName>
</protein>
<evidence type="ECO:0000313" key="3">
    <source>
        <dbReference type="Proteomes" id="UP001165190"/>
    </source>
</evidence>
<accession>A0A9W7HPQ9</accession>
<proteinExistence type="predicted"/>
<evidence type="ECO:0000256" key="1">
    <source>
        <dbReference type="SAM" id="MobiDB-lite"/>
    </source>
</evidence>
<comment type="caution">
    <text evidence="2">The sequence shown here is derived from an EMBL/GenBank/DDBJ whole genome shotgun (WGS) entry which is preliminary data.</text>
</comment>
<dbReference type="EMBL" id="BSYR01000017">
    <property type="protein sequence ID" value="GMI80697.1"/>
    <property type="molecule type" value="Genomic_DNA"/>
</dbReference>